<evidence type="ECO:0000313" key="3">
    <source>
        <dbReference type="Proteomes" id="UP000235015"/>
    </source>
</evidence>
<dbReference type="Gene3D" id="1.20.5.170">
    <property type="match status" value="1"/>
</dbReference>
<sequence>MSFDAETLARDILAGERRALSRAITLVESTRSDHRVQANALLQRLTPHAGNSIRIGISGVPGAGKSTFIEAAGLHILEQGHKLAVLAVDPSSAISGGSILGDKTRMEELCRHREAFIRPSPAGRTLGGVTRRTRETMLLCEAAGFDVVIVETVGVGQSETAVADMTDMFLLLLLPGGGDDLQGIKRGIMELADLVLVNKADGDMAATANHSASDYIHALKLLHPRTRNWRVPVKTCSALEGRGIAEAWETVCRYRDVLTASGELAQRRAQQAKSWMWSETAENLLTALREDRQVAQLIPRLERAVTDGTLPPTLAAAQLLNAFLRNDRLPD</sequence>
<dbReference type="Proteomes" id="UP000235015">
    <property type="component" value="Unassembled WGS sequence"/>
</dbReference>
<dbReference type="STRING" id="1111735.GCA_000428045_02151"/>
<dbReference type="NCBIfam" id="NF006958">
    <property type="entry name" value="PRK09435.1"/>
    <property type="match status" value="1"/>
</dbReference>
<dbReference type="Gene3D" id="3.40.50.300">
    <property type="entry name" value="P-loop containing nucleotide triphosphate hydrolases"/>
    <property type="match status" value="1"/>
</dbReference>
<dbReference type="Pfam" id="PF03308">
    <property type="entry name" value="MeaB"/>
    <property type="match status" value="1"/>
</dbReference>
<dbReference type="NCBIfam" id="TIGR00750">
    <property type="entry name" value="lao"/>
    <property type="match status" value="1"/>
</dbReference>
<evidence type="ECO:0000256" key="1">
    <source>
        <dbReference type="ARBA" id="ARBA00009625"/>
    </source>
</evidence>
<dbReference type="GO" id="GO:0003924">
    <property type="term" value="F:GTPase activity"/>
    <property type="evidence" value="ECO:0007669"/>
    <property type="project" value="InterPro"/>
</dbReference>
<dbReference type="RefSeq" id="WP_273440225.1">
    <property type="nucleotide sequence ID" value="NZ_PKUN01000023.1"/>
</dbReference>
<evidence type="ECO:0000313" key="2">
    <source>
        <dbReference type="EMBL" id="PLX60623.1"/>
    </source>
</evidence>
<accession>A0A2N6CTX1</accession>
<gene>
    <name evidence="2" type="ORF">C0630_14325</name>
</gene>
<name>A0A2N6CTX1_9GAMM</name>
<dbReference type="CDD" id="cd03114">
    <property type="entry name" value="MMAA-like"/>
    <property type="match status" value="1"/>
</dbReference>
<protein>
    <submittedName>
        <fullName evidence="2">Methylmalonyl Co-A mutase-associated GTPase MeaB</fullName>
    </submittedName>
</protein>
<dbReference type="InterPro" id="IPR005129">
    <property type="entry name" value="GTPase_ArgK"/>
</dbReference>
<proteinExistence type="inferred from homology"/>
<organism evidence="2 3">
    <name type="scientific">Sedimenticola selenatireducens</name>
    <dbReference type="NCBI Taxonomy" id="191960"/>
    <lineage>
        <taxon>Bacteria</taxon>
        <taxon>Pseudomonadati</taxon>
        <taxon>Pseudomonadota</taxon>
        <taxon>Gammaproteobacteria</taxon>
        <taxon>Chromatiales</taxon>
        <taxon>Sedimenticolaceae</taxon>
        <taxon>Sedimenticola</taxon>
    </lineage>
</organism>
<dbReference type="InterPro" id="IPR027417">
    <property type="entry name" value="P-loop_NTPase"/>
</dbReference>
<dbReference type="PANTHER" id="PTHR23408">
    <property type="entry name" value="METHYLMALONYL-COA MUTASE"/>
    <property type="match status" value="1"/>
</dbReference>
<dbReference type="AlphaFoldDB" id="A0A2N6CTX1"/>
<dbReference type="PANTHER" id="PTHR23408:SF3">
    <property type="entry name" value="METHYLMALONIC ACIDURIA TYPE A PROTEIN, MITOCHONDRIAL"/>
    <property type="match status" value="1"/>
</dbReference>
<dbReference type="EMBL" id="PKUN01000023">
    <property type="protein sequence ID" value="PLX60623.1"/>
    <property type="molecule type" value="Genomic_DNA"/>
</dbReference>
<reference evidence="2 3" key="1">
    <citation type="submission" date="2017-11" db="EMBL/GenBank/DDBJ databases">
        <title>Genome-resolved metagenomics identifies genetic mobility, metabolic interactions, and unexpected diversity in perchlorate-reducing communities.</title>
        <authorList>
            <person name="Barnum T.P."/>
            <person name="Figueroa I.A."/>
            <person name="Carlstrom C.I."/>
            <person name="Lucas L.N."/>
            <person name="Engelbrektson A.L."/>
            <person name="Coates J.D."/>
        </authorList>
    </citation>
    <scope>NUCLEOTIDE SEQUENCE [LARGE SCALE GENOMIC DNA]</scope>
    <source>
        <strain evidence="2">BM301</strain>
    </source>
</reference>
<dbReference type="Gene3D" id="1.10.287.130">
    <property type="match status" value="1"/>
</dbReference>
<dbReference type="GO" id="GO:0005737">
    <property type="term" value="C:cytoplasm"/>
    <property type="evidence" value="ECO:0007669"/>
    <property type="project" value="TreeGrafter"/>
</dbReference>
<comment type="caution">
    <text evidence="2">The sequence shown here is derived from an EMBL/GenBank/DDBJ whole genome shotgun (WGS) entry which is preliminary data.</text>
</comment>
<dbReference type="SUPFAM" id="SSF52540">
    <property type="entry name" value="P-loop containing nucleoside triphosphate hydrolases"/>
    <property type="match status" value="1"/>
</dbReference>
<comment type="similarity">
    <text evidence="1">Belongs to the SIMIBI class G3E GTPase family. ArgK/MeaB subfamily.</text>
</comment>
<dbReference type="GO" id="GO:0005525">
    <property type="term" value="F:GTP binding"/>
    <property type="evidence" value="ECO:0007669"/>
    <property type="project" value="InterPro"/>
</dbReference>